<sequence length="172" mass="20054">MGEVRAYTKAELEQIEQDQQDPKWLEWLKPENMNAQLDAFLNETAPDMPDNPWTVEGLDHVERFVLERFSTVDEAMLSENHRVADQLTRFIGEVFRRNFEGRWFNVPSMNGGRYMSFGPAIRHEWVDAYLDVANLTTATVHRNWGDYLSGIFSNSQEAYRKWVASGRPPLIE</sequence>
<keyword evidence="2" id="KW-1185">Reference proteome</keyword>
<evidence type="ECO:0000313" key="2">
    <source>
        <dbReference type="Proteomes" id="UP000321424"/>
    </source>
</evidence>
<proteinExistence type="predicted"/>
<name>A0A511MHZ7_9NOCA</name>
<reference evidence="1 2" key="1">
    <citation type="submission" date="2019-07" db="EMBL/GenBank/DDBJ databases">
        <title>Whole genome shotgun sequence of Nocardia ninae NBRC 108245.</title>
        <authorList>
            <person name="Hosoyama A."/>
            <person name="Uohara A."/>
            <person name="Ohji S."/>
            <person name="Ichikawa N."/>
        </authorList>
    </citation>
    <scope>NUCLEOTIDE SEQUENCE [LARGE SCALE GENOMIC DNA]</scope>
    <source>
        <strain evidence="1 2">NBRC 108245</strain>
    </source>
</reference>
<dbReference type="AlphaFoldDB" id="A0A511MHZ7"/>
<dbReference type="EMBL" id="BJXA01000032">
    <property type="protein sequence ID" value="GEM40071.1"/>
    <property type="molecule type" value="Genomic_DNA"/>
</dbReference>
<accession>A0A511MHZ7</accession>
<evidence type="ECO:0000313" key="1">
    <source>
        <dbReference type="EMBL" id="GEM40071.1"/>
    </source>
</evidence>
<protein>
    <submittedName>
        <fullName evidence="1">Uncharacterized protein</fullName>
    </submittedName>
</protein>
<gene>
    <name evidence="1" type="ORF">NN4_45900</name>
</gene>
<dbReference type="OrthoDB" id="4553508at2"/>
<dbReference type="RefSeq" id="WP_147134843.1">
    <property type="nucleotide sequence ID" value="NZ_BJXA01000032.1"/>
</dbReference>
<organism evidence="1 2">
    <name type="scientific">Nocardia ninae NBRC 108245</name>
    <dbReference type="NCBI Taxonomy" id="1210091"/>
    <lineage>
        <taxon>Bacteria</taxon>
        <taxon>Bacillati</taxon>
        <taxon>Actinomycetota</taxon>
        <taxon>Actinomycetes</taxon>
        <taxon>Mycobacteriales</taxon>
        <taxon>Nocardiaceae</taxon>
        <taxon>Nocardia</taxon>
    </lineage>
</organism>
<dbReference type="Proteomes" id="UP000321424">
    <property type="component" value="Unassembled WGS sequence"/>
</dbReference>
<comment type="caution">
    <text evidence="1">The sequence shown here is derived from an EMBL/GenBank/DDBJ whole genome shotgun (WGS) entry which is preliminary data.</text>
</comment>